<proteinExistence type="predicted"/>
<dbReference type="OrthoDB" id="5236597at2759"/>
<protein>
    <submittedName>
        <fullName evidence="1">Uncharacterized protein</fullName>
    </submittedName>
</protein>
<organism evidence="1 2">
    <name type="scientific">Diaporthe ampelina</name>
    <dbReference type="NCBI Taxonomy" id="1214573"/>
    <lineage>
        <taxon>Eukaryota</taxon>
        <taxon>Fungi</taxon>
        <taxon>Dikarya</taxon>
        <taxon>Ascomycota</taxon>
        <taxon>Pezizomycotina</taxon>
        <taxon>Sordariomycetes</taxon>
        <taxon>Sordariomycetidae</taxon>
        <taxon>Diaporthales</taxon>
        <taxon>Diaporthaceae</taxon>
        <taxon>Diaporthe</taxon>
    </lineage>
</organism>
<sequence>MFVVSADSAPYVETPLVLEDDAAYGIASGYLGAVRMLNERKVAGNSKTDRPLIDLLADYRDFCATEPRDMVFDLLGLAQDAERFYDLVNYSTPLETFFNWSPSVGAPCVTAHQYRPIRTKDLSAGGEAVAGVMEVIKDAQNPQRPLLRVREAQTEWQA</sequence>
<reference evidence="1 2" key="2">
    <citation type="submission" date="2015-05" db="EMBL/GenBank/DDBJ databases">
        <authorList>
            <person name="Morales-Cruz A."/>
            <person name="Amrine K.C."/>
            <person name="Cantu D."/>
        </authorList>
    </citation>
    <scope>NUCLEOTIDE SEQUENCE [LARGE SCALE GENOMIC DNA]</scope>
    <source>
        <strain evidence="1">DA912</strain>
    </source>
</reference>
<name>A0A0G2FBR3_9PEZI</name>
<keyword evidence="2" id="KW-1185">Reference proteome</keyword>
<gene>
    <name evidence="1" type="ORF">UCDDA912_g08413</name>
</gene>
<accession>A0A0G2FBR3</accession>
<evidence type="ECO:0000313" key="1">
    <source>
        <dbReference type="EMBL" id="KKY31629.1"/>
    </source>
</evidence>
<evidence type="ECO:0000313" key="2">
    <source>
        <dbReference type="Proteomes" id="UP000034680"/>
    </source>
</evidence>
<dbReference type="EMBL" id="LCUC01000370">
    <property type="protein sequence ID" value="KKY31629.1"/>
    <property type="molecule type" value="Genomic_DNA"/>
</dbReference>
<comment type="caution">
    <text evidence="1">The sequence shown here is derived from an EMBL/GenBank/DDBJ whole genome shotgun (WGS) entry which is preliminary data.</text>
</comment>
<dbReference type="AlphaFoldDB" id="A0A0G2FBR3"/>
<dbReference type="Proteomes" id="UP000034680">
    <property type="component" value="Unassembled WGS sequence"/>
</dbReference>
<reference evidence="1 2" key="1">
    <citation type="submission" date="2015-05" db="EMBL/GenBank/DDBJ databases">
        <title>Distinctive expansion of gene families associated with plant cell wall degradation and secondary metabolism in the genomes of grapevine trunk pathogens.</title>
        <authorList>
            <person name="Lawrence D.P."/>
            <person name="Travadon R."/>
            <person name="Rolshausen P.E."/>
            <person name="Baumgartner K."/>
        </authorList>
    </citation>
    <scope>NUCLEOTIDE SEQUENCE [LARGE SCALE GENOMIC DNA]</scope>
    <source>
        <strain evidence="1">DA912</strain>
    </source>
</reference>